<organism evidence="1 2">
    <name type="scientific">Gossypium klotzschianum</name>
    <dbReference type="NCBI Taxonomy" id="34286"/>
    <lineage>
        <taxon>Eukaryota</taxon>
        <taxon>Viridiplantae</taxon>
        <taxon>Streptophyta</taxon>
        <taxon>Embryophyta</taxon>
        <taxon>Tracheophyta</taxon>
        <taxon>Spermatophyta</taxon>
        <taxon>Magnoliopsida</taxon>
        <taxon>eudicotyledons</taxon>
        <taxon>Gunneridae</taxon>
        <taxon>Pentapetalae</taxon>
        <taxon>rosids</taxon>
        <taxon>malvids</taxon>
        <taxon>Malvales</taxon>
        <taxon>Malvaceae</taxon>
        <taxon>Malvoideae</taxon>
        <taxon>Gossypium</taxon>
    </lineage>
</organism>
<evidence type="ECO:0000313" key="1">
    <source>
        <dbReference type="EMBL" id="MBA0670193.1"/>
    </source>
</evidence>
<reference evidence="1 2" key="1">
    <citation type="journal article" date="2019" name="Genome Biol. Evol.">
        <title>Insights into the evolution of the New World diploid cottons (Gossypium, subgenus Houzingenia) based on genome sequencing.</title>
        <authorList>
            <person name="Grover C.E."/>
            <person name="Arick M.A. 2nd"/>
            <person name="Thrash A."/>
            <person name="Conover J.L."/>
            <person name="Sanders W.S."/>
            <person name="Peterson D.G."/>
            <person name="Frelichowski J.E."/>
            <person name="Scheffler J.A."/>
            <person name="Scheffler B.E."/>
            <person name="Wendel J.F."/>
        </authorList>
    </citation>
    <scope>NUCLEOTIDE SEQUENCE [LARGE SCALE GENOMIC DNA]</scope>
    <source>
        <strain evidence="1">57</strain>
        <tissue evidence="1">Leaf</tissue>
    </source>
</reference>
<comment type="caution">
    <text evidence="1">The sequence shown here is derived from an EMBL/GenBank/DDBJ whole genome shotgun (WGS) entry which is preliminary data.</text>
</comment>
<keyword evidence="2" id="KW-1185">Reference proteome</keyword>
<gene>
    <name evidence="1" type="ORF">Goklo_029651</name>
</gene>
<evidence type="ECO:0000313" key="2">
    <source>
        <dbReference type="Proteomes" id="UP000593573"/>
    </source>
</evidence>
<proteinExistence type="predicted"/>
<dbReference type="EMBL" id="JABFAB010235650">
    <property type="protein sequence ID" value="MBA0670193.1"/>
    <property type="molecule type" value="Genomic_DNA"/>
</dbReference>
<dbReference type="AlphaFoldDB" id="A0A7J8W5M0"/>
<name>A0A7J8W5M0_9ROSI</name>
<protein>
    <submittedName>
        <fullName evidence="1">Uncharacterized protein</fullName>
    </submittedName>
</protein>
<sequence>MRNKMETFVKLASHPEKAQIHMIHMC</sequence>
<dbReference type="Proteomes" id="UP000593573">
    <property type="component" value="Unassembled WGS sequence"/>
</dbReference>
<accession>A0A7J8W5M0</accession>